<dbReference type="AlphaFoldDB" id="A0AAV4PQH0"/>
<dbReference type="EMBL" id="BPLR01004857">
    <property type="protein sequence ID" value="GIX98084.1"/>
    <property type="molecule type" value="Genomic_DNA"/>
</dbReference>
<organism evidence="1 2">
    <name type="scientific">Caerostris extrusa</name>
    <name type="common">Bark spider</name>
    <name type="synonym">Caerostris bankana</name>
    <dbReference type="NCBI Taxonomy" id="172846"/>
    <lineage>
        <taxon>Eukaryota</taxon>
        <taxon>Metazoa</taxon>
        <taxon>Ecdysozoa</taxon>
        <taxon>Arthropoda</taxon>
        <taxon>Chelicerata</taxon>
        <taxon>Arachnida</taxon>
        <taxon>Araneae</taxon>
        <taxon>Araneomorphae</taxon>
        <taxon>Entelegynae</taxon>
        <taxon>Araneoidea</taxon>
        <taxon>Araneidae</taxon>
        <taxon>Caerostris</taxon>
    </lineage>
</organism>
<comment type="caution">
    <text evidence="1">The sequence shown here is derived from an EMBL/GenBank/DDBJ whole genome shotgun (WGS) entry which is preliminary data.</text>
</comment>
<name>A0AAV4PQH0_CAEEX</name>
<evidence type="ECO:0000313" key="2">
    <source>
        <dbReference type="Proteomes" id="UP001054945"/>
    </source>
</evidence>
<reference evidence="1 2" key="1">
    <citation type="submission" date="2021-06" db="EMBL/GenBank/DDBJ databases">
        <title>Caerostris extrusa draft genome.</title>
        <authorList>
            <person name="Kono N."/>
            <person name="Arakawa K."/>
        </authorList>
    </citation>
    <scope>NUCLEOTIDE SEQUENCE [LARGE SCALE GENOMIC DNA]</scope>
</reference>
<sequence>MYLPRVFWVSSVPHCDFPEARKVASMSGTVPSRSCFQLGDRKVCPSLLPMNVSSETVFPSPMIRIPK</sequence>
<evidence type="ECO:0000313" key="1">
    <source>
        <dbReference type="EMBL" id="GIX98084.1"/>
    </source>
</evidence>
<dbReference type="Proteomes" id="UP001054945">
    <property type="component" value="Unassembled WGS sequence"/>
</dbReference>
<keyword evidence="2" id="KW-1185">Reference proteome</keyword>
<gene>
    <name evidence="1" type="ORF">CEXT_758261</name>
</gene>
<accession>A0AAV4PQH0</accession>
<proteinExistence type="predicted"/>
<protein>
    <submittedName>
        <fullName evidence="1">Uncharacterized protein</fullName>
    </submittedName>
</protein>